<proteinExistence type="predicted"/>
<keyword evidence="1" id="KW-1133">Transmembrane helix</keyword>
<name>A0ABV7ZPR2_9CORY</name>
<dbReference type="RefSeq" id="WP_290288830.1">
    <property type="nucleotide sequence ID" value="NZ_CP047211.1"/>
</dbReference>
<sequence>MKITGPGTFSQDLDGESWAFDEIRQLAEEGGHAPGTSFTTTVRLTEFVGTVEAEHDLGKFGEIPAAEVAPWIEAMSYIEEIFGETIEVDARVWTCRDWEDFYASVRLDLPSPNEVIAQARAKAGIDPDIEKSLALDRAEAIAQLDAIEARRDAAPEPAPNPYGAPPSALPPAPMAPPWFELLAPDGTPRATPFQRGYVRGSIGKHFPAARAPRMDYLTVGQAHRVCEHFGVDPAPLTQSGRGSMALFITVLVLFNVAALLLTFAGIGVVFLVAEAAFFIWYFNVRGKLQPPFGKQPGQ</sequence>
<comment type="caution">
    <text evidence="2">The sequence shown here is derived from an EMBL/GenBank/DDBJ whole genome shotgun (WGS) entry which is preliminary data.</text>
</comment>
<keyword evidence="1" id="KW-0472">Membrane</keyword>
<feature type="transmembrane region" description="Helical" evidence="1">
    <location>
        <begin position="246"/>
        <end position="279"/>
    </location>
</feature>
<dbReference type="EMBL" id="JBHRZN010000002">
    <property type="protein sequence ID" value="MFC3849784.1"/>
    <property type="molecule type" value="Genomic_DNA"/>
</dbReference>
<dbReference type="Proteomes" id="UP001595751">
    <property type="component" value="Unassembled WGS sequence"/>
</dbReference>
<gene>
    <name evidence="2" type="ORF">ACFORJ_06350</name>
</gene>
<protein>
    <submittedName>
        <fullName evidence="2">Uncharacterized protein</fullName>
    </submittedName>
</protein>
<keyword evidence="3" id="KW-1185">Reference proteome</keyword>
<evidence type="ECO:0000313" key="3">
    <source>
        <dbReference type="Proteomes" id="UP001595751"/>
    </source>
</evidence>
<organism evidence="2 3">
    <name type="scientific">Corynebacterium hansenii</name>
    <dbReference type="NCBI Taxonomy" id="394964"/>
    <lineage>
        <taxon>Bacteria</taxon>
        <taxon>Bacillati</taxon>
        <taxon>Actinomycetota</taxon>
        <taxon>Actinomycetes</taxon>
        <taxon>Mycobacteriales</taxon>
        <taxon>Corynebacteriaceae</taxon>
        <taxon>Corynebacterium</taxon>
    </lineage>
</organism>
<reference evidence="3" key="1">
    <citation type="journal article" date="2019" name="Int. J. Syst. Evol. Microbiol.">
        <title>The Global Catalogue of Microorganisms (GCM) 10K type strain sequencing project: providing services to taxonomists for standard genome sequencing and annotation.</title>
        <authorList>
            <consortium name="The Broad Institute Genomics Platform"/>
            <consortium name="The Broad Institute Genome Sequencing Center for Infectious Disease"/>
            <person name="Wu L."/>
            <person name="Ma J."/>
        </authorList>
    </citation>
    <scope>NUCLEOTIDE SEQUENCE [LARGE SCALE GENOMIC DNA]</scope>
    <source>
        <strain evidence="3">CCUG 53252</strain>
    </source>
</reference>
<evidence type="ECO:0000256" key="1">
    <source>
        <dbReference type="SAM" id="Phobius"/>
    </source>
</evidence>
<keyword evidence="1" id="KW-0812">Transmembrane</keyword>
<evidence type="ECO:0000313" key="2">
    <source>
        <dbReference type="EMBL" id="MFC3849784.1"/>
    </source>
</evidence>
<accession>A0ABV7ZPR2</accession>